<feature type="region of interest" description="Disordered" evidence="1">
    <location>
        <begin position="199"/>
        <end position="254"/>
    </location>
</feature>
<dbReference type="GeneID" id="111486318"/>
<dbReference type="PANTHER" id="PTHR33095">
    <property type="entry name" value="OS07G0619500 PROTEIN"/>
    <property type="match status" value="1"/>
</dbReference>
<dbReference type="Pfam" id="PF07816">
    <property type="entry name" value="DUF1645"/>
    <property type="match status" value="1"/>
</dbReference>
<evidence type="ECO:0000313" key="3">
    <source>
        <dbReference type="RefSeq" id="XP_022989165.1"/>
    </source>
</evidence>
<organism evidence="2 3">
    <name type="scientific">Cucurbita maxima</name>
    <name type="common">Pumpkin</name>
    <name type="synonym">Winter squash</name>
    <dbReference type="NCBI Taxonomy" id="3661"/>
    <lineage>
        <taxon>Eukaryota</taxon>
        <taxon>Viridiplantae</taxon>
        <taxon>Streptophyta</taxon>
        <taxon>Embryophyta</taxon>
        <taxon>Tracheophyta</taxon>
        <taxon>Spermatophyta</taxon>
        <taxon>Magnoliopsida</taxon>
        <taxon>eudicotyledons</taxon>
        <taxon>Gunneridae</taxon>
        <taxon>Pentapetalae</taxon>
        <taxon>rosids</taxon>
        <taxon>fabids</taxon>
        <taxon>Cucurbitales</taxon>
        <taxon>Cucurbitaceae</taxon>
        <taxon>Cucurbiteae</taxon>
        <taxon>Cucurbita</taxon>
    </lineage>
</organism>
<proteinExistence type="predicted"/>
<evidence type="ECO:0000256" key="1">
    <source>
        <dbReference type="SAM" id="MobiDB-lite"/>
    </source>
</evidence>
<feature type="compositionally biased region" description="Basic and acidic residues" evidence="1">
    <location>
        <begin position="213"/>
        <end position="254"/>
    </location>
</feature>
<dbReference type="Proteomes" id="UP000504608">
    <property type="component" value="Unplaced"/>
</dbReference>
<sequence>MSLQLQEGEEEEDFGLCPSFNCYSTGTVADAVRRAGGEFSGGCFHFDFDRSLSLNRAEENNDDDFEFVSLQKSSDCDVLRGALIAPVFPVFNSELLFEECQFEGAEMDERDLVTVKPIRIPLEKLMIRERNDDPPSPSSSSSSSSVDELEGVPSGTYSVWKPKSIGTPNLACKKSRSTGSSSTKRWGIRDLLRRSHSDGKRSYVSFTPSSNSTKREKGIGIKSETKSSTELKEKKVQSGEANIGEHSRSRRAGGDQKRIFSAFESFYVRNRALKEEGKRKSYLPYKPDLVGCWRNVSGLGRASPLWSI</sequence>
<keyword evidence="2" id="KW-1185">Reference proteome</keyword>
<dbReference type="OrthoDB" id="1111059at2759"/>
<protein>
    <submittedName>
        <fullName evidence="3">Uncharacterized protein LOC111486318</fullName>
    </submittedName>
</protein>
<dbReference type="KEGG" id="cmax:111486318"/>
<feature type="region of interest" description="Disordered" evidence="1">
    <location>
        <begin position="126"/>
        <end position="152"/>
    </location>
</feature>
<name>A0A6J1JLM8_CUCMA</name>
<dbReference type="InterPro" id="IPR012442">
    <property type="entry name" value="DUF1645_plant"/>
</dbReference>
<gene>
    <name evidence="3" type="primary">LOC111486318</name>
</gene>
<dbReference type="RefSeq" id="XP_022989165.1">
    <property type="nucleotide sequence ID" value="XM_023133397.1"/>
</dbReference>
<reference evidence="3" key="1">
    <citation type="submission" date="2025-08" db="UniProtKB">
        <authorList>
            <consortium name="RefSeq"/>
        </authorList>
    </citation>
    <scope>IDENTIFICATION</scope>
    <source>
        <tissue evidence="3">Young leaves</tissue>
    </source>
</reference>
<accession>A0A6J1JLM8</accession>
<dbReference type="AlphaFoldDB" id="A0A6J1JLM8"/>
<evidence type="ECO:0000313" key="2">
    <source>
        <dbReference type="Proteomes" id="UP000504608"/>
    </source>
</evidence>
<dbReference type="PANTHER" id="PTHR33095:SF101">
    <property type="entry name" value="DUF1645 DOMAIN-CONTAINING PROTEIN"/>
    <property type="match status" value="1"/>
</dbReference>